<dbReference type="PANTHER" id="PTHR12775:SF0">
    <property type="entry name" value="REPLICATION TERMINATION FACTOR 2"/>
    <property type="match status" value="1"/>
</dbReference>
<evidence type="ECO:0000256" key="1">
    <source>
        <dbReference type="ARBA" id="ARBA00009885"/>
    </source>
</evidence>
<dbReference type="EMBL" id="MU859116">
    <property type="protein sequence ID" value="KAK3952874.1"/>
    <property type="molecule type" value="Genomic_DNA"/>
</dbReference>
<proteinExistence type="inferred from homology"/>
<dbReference type="Proteomes" id="UP001303222">
    <property type="component" value="Unassembled WGS sequence"/>
</dbReference>
<dbReference type="GO" id="GO:0006274">
    <property type="term" value="P:DNA replication termination"/>
    <property type="evidence" value="ECO:0007669"/>
    <property type="project" value="TreeGrafter"/>
</dbReference>
<gene>
    <name evidence="3" type="ORF">QBC32DRAFT_340465</name>
</gene>
<evidence type="ECO:0000313" key="4">
    <source>
        <dbReference type="Proteomes" id="UP001303222"/>
    </source>
</evidence>
<evidence type="ECO:0000313" key="3">
    <source>
        <dbReference type="EMBL" id="KAK3952874.1"/>
    </source>
</evidence>
<dbReference type="CDD" id="cd16653">
    <property type="entry name" value="RING-like_Rtf2"/>
    <property type="match status" value="1"/>
</dbReference>
<dbReference type="InterPro" id="IPR027799">
    <property type="entry name" value="Rtf2_RING-finger"/>
</dbReference>
<comment type="similarity">
    <text evidence="1">Belongs to the rtf2 family.</text>
</comment>
<name>A0AAN6NXM6_9PEZI</name>
<feature type="compositionally biased region" description="Low complexity" evidence="2">
    <location>
        <begin position="270"/>
        <end position="279"/>
    </location>
</feature>
<accession>A0AAN6NXM6</accession>
<keyword evidence="4" id="KW-1185">Reference proteome</keyword>
<feature type="region of interest" description="Disordered" evidence="2">
    <location>
        <begin position="1"/>
        <end position="21"/>
    </location>
</feature>
<feature type="region of interest" description="Disordered" evidence="2">
    <location>
        <begin position="221"/>
        <end position="288"/>
    </location>
</feature>
<comment type="caution">
    <text evidence="3">The sequence shown here is derived from an EMBL/GenBank/DDBJ whole genome shotgun (WGS) entry which is preliminary data.</text>
</comment>
<dbReference type="InterPro" id="IPR013083">
    <property type="entry name" value="Znf_RING/FYVE/PHD"/>
</dbReference>
<dbReference type="PANTHER" id="PTHR12775">
    <property type="entry name" value="PROTEIN C20ORF43 HOMOLOG"/>
    <property type="match status" value="1"/>
</dbReference>
<protein>
    <submittedName>
        <fullName evidence="3">Rtf2 RING-finger-domain-containing protein</fullName>
    </submittedName>
</protein>
<reference evidence="3" key="1">
    <citation type="journal article" date="2023" name="Mol. Phylogenet. Evol.">
        <title>Genome-scale phylogeny and comparative genomics of the fungal order Sordariales.</title>
        <authorList>
            <person name="Hensen N."/>
            <person name="Bonometti L."/>
            <person name="Westerberg I."/>
            <person name="Brannstrom I.O."/>
            <person name="Guillou S."/>
            <person name="Cros-Aarteil S."/>
            <person name="Calhoun S."/>
            <person name="Haridas S."/>
            <person name="Kuo A."/>
            <person name="Mondo S."/>
            <person name="Pangilinan J."/>
            <person name="Riley R."/>
            <person name="LaButti K."/>
            <person name="Andreopoulos B."/>
            <person name="Lipzen A."/>
            <person name="Chen C."/>
            <person name="Yan M."/>
            <person name="Daum C."/>
            <person name="Ng V."/>
            <person name="Clum A."/>
            <person name="Steindorff A."/>
            <person name="Ohm R.A."/>
            <person name="Martin F."/>
            <person name="Silar P."/>
            <person name="Natvig D.O."/>
            <person name="Lalanne C."/>
            <person name="Gautier V."/>
            <person name="Ament-Velasquez S.L."/>
            <person name="Kruys A."/>
            <person name="Hutchinson M.I."/>
            <person name="Powell A.J."/>
            <person name="Barry K."/>
            <person name="Miller A.N."/>
            <person name="Grigoriev I.V."/>
            <person name="Debuchy R."/>
            <person name="Gladieux P."/>
            <person name="Hiltunen Thoren M."/>
            <person name="Johannesson H."/>
        </authorList>
    </citation>
    <scope>NUCLEOTIDE SEQUENCE</scope>
    <source>
        <strain evidence="3">CBS 626.80</strain>
    </source>
</reference>
<dbReference type="Gene3D" id="3.30.40.10">
    <property type="entry name" value="Zinc/RING finger domain, C3HC4 (zinc finger)"/>
    <property type="match status" value="1"/>
</dbReference>
<evidence type="ECO:0000256" key="2">
    <source>
        <dbReference type="SAM" id="MobiDB-lite"/>
    </source>
</evidence>
<dbReference type="GO" id="GO:0005634">
    <property type="term" value="C:nucleus"/>
    <property type="evidence" value="ECO:0007669"/>
    <property type="project" value="TreeGrafter"/>
</dbReference>
<feature type="compositionally biased region" description="Basic and acidic residues" evidence="2">
    <location>
        <begin position="229"/>
        <end position="238"/>
    </location>
</feature>
<dbReference type="InterPro" id="IPR006735">
    <property type="entry name" value="Rtf2"/>
</dbReference>
<dbReference type="SUPFAM" id="SSF57850">
    <property type="entry name" value="RING/U-box"/>
    <property type="match status" value="1"/>
</dbReference>
<dbReference type="Pfam" id="PF04641">
    <property type="entry name" value="Rtf2"/>
    <property type="match status" value="1"/>
</dbReference>
<reference evidence="3" key="2">
    <citation type="submission" date="2023-06" db="EMBL/GenBank/DDBJ databases">
        <authorList>
            <consortium name="Lawrence Berkeley National Laboratory"/>
            <person name="Mondo S.J."/>
            <person name="Hensen N."/>
            <person name="Bonometti L."/>
            <person name="Westerberg I."/>
            <person name="Brannstrom I.O."/>
            <person name="Guillou S."/>
            <person name="Cros-Aarteil S."/>
            <person name="Calhoun S."/>
            <person name="Haridas S."/>
            <person name="Kuo A."/>
            <person name="Pangilinan J."/>
            <person name="Riley R."/>
            <person name="Labutti K."/>
            <person name="Andreopoulos B."/>
            <person name="Lipzen A."/>
            <person name="Chen C."/>
            <person name="Yanf M."/>
            <person name="Daum C."/>
            <person name="Ng V."/>
            <person name="Clum A."/>
            <person name="Steindorff A."/>
            <person name="Ohm R."/>
            <person name="Martin F."/>
            <person name="Silar P."/>
            <person name="Natvig D."/>
            <person name="Lalanne C."/>
            <person name="Gautier V."/>
            <person name="Ament-Velasquez S.L."/>
            <person name="Kruys A."/>
            <person name="Hutchinson M.I."/>
            <person name="Powell A.J."/>
            <person name="Barry K."/>
            <person name="Miller A.N."/>
            <person name="Grigoriev I.V."/>
            <person name="Debuchy R."/>
            <person name="Gladieux P."/>
            <person name="Thoren M.H."/>
            <person name="Johannesson H."/>
        </authorList>
    </citation>
    <scope>NUCLEOTIDE SEQUENCE</scope>
    <source>
        <strain evidence="3">CBS 626.80</strain>
    </source>
</reference>
<feature type="compositionally biased region" description="Basic and acidic residues" evidence="2">
    <location>
        <begin position="10"/>
        <end position="19"/>
    </location>
</feature>
<feature type="region of interest" description="Disordered" evidence="2">
    <location>
        <begin position="73"/>
        <end position="97"/>
    </location>
</feature>
<sequence>MGNDGGSIPKRRELVKEAARNPTVSELKATVFESLNHAWTHDPISSEPIDLETVVSDWRGRLYNYESILKGLTTEPGSHDAEPKKDDTTTSGNGESATPTIFATELSFVSTGIKSLRDVVKLKFKRYRPPGNAKEKEIFACPVTLKELGASTKSVYLVPCGHVFAEMAIQMITDGSTDSTEEQELCPECSEPFNKSEDVVPILPTDKADINRLSKRMEHLKAKGLTHSLKKDKSASKEKKNKNKSKRTADEANVNGDAEKEKETKKAKKSTAASESISSRVSGINNPATAALTARVLADQDEAMKRRKLAAAAGFR</sequence>
<organism evidence="3 4">
    <name type="scientific">Pseudoneurospora amorphoporcata</name>
    <dbReference type="NCBI Taxonomy" id="241081"/>
    <lineage>
        <taxon>Eukaryota</taxon>
        <taxon>Fungi</taxon>
        <taxon>Dikarya</taxon>
        <taxon>Ascomycota</taxon>
        <taxon>Pezizomycotina</taxon>
        <taxon>Sordariomycetes</taxon>
        <taxon>Sordariomycetidae</taxon>
        <taxon>Sordariales</taxon>
        <taxon>Sordariaceae</taxon>
        <taxon>Pseudoneurospora</taxon>
    </lineage>
</organism>
<feature type="compositionally biased region" description="Basic and acidic residues" evidence="2">
    <location>
        <begin position="77"/>
        <end position="88"/>
    </location>
</feature>
<dbReference type="AlphaFoldDB" id="A0AAN6NXM6"/>